<dbReference type="Gene3D" id="3.40.50.300">
    <property type="entry name" value="P-loop containing nucleotide triphosphate hydrolases"/>
    <property type="match status" value="2"/>
</dbReference>
<dbReference type="EC" id="3.6.4.13" evidence="7"/>
<dbReference type="PROSITE" id="PS51192">
    <property type="entry name" value="HELICASE_ATP_BIND_1"/>
    <property type="match status" value="1"/>
</dbReference>
<gene>
    <name evidence="10" type="ORF">BCR43DRAFT_442230</name>
</gene>
<dbReference type="OMA" id="HEVKAFD"/>
<dbReference type="CDD" id="cd18787">
    <property type="entry name" value="SF2_C_DEAD"/>
    <property type="match status" value="1"/>
</dbReference>
<dbReference type="InParanoid" id="A0A1X2H8Q7"/>
<keyword evidence="11" id="KW-1185">Reference proteome</keyword>
<accession>A0A1X2H8Q7</accession>
<comment type="catalytic activity">
    <reaction evidence="7">
        <text>ATP + H2O = ADP + phosphate + H(+)</text>
        <dbReference type="Rhea" id="RHEA:13065"/>
        <dbReference type="ChEBI" id="CHEBI:15377"/>
        <dbReference type="ChEBI" id="CHEBI:15378"/>
        <dbReference type="ChEBI" id="CHEBI:30616"/>
        <dbReference type="ChEBI" id="CHEBI:43474"/>
        <dbReference type="ChEBI" id="CHEBI:456216"/>
        <dbReference type="EC" id="3.6.4.13"/>
    </reaction>
</comment>
<feature type="domain" description="Helicase ATP-binding" evidence="8">
    <location>
        <begin position="60"/>
        <end position="289"/>
    </location>
</feature>
<keyword evidence="3 6" id="KW-0347">Helicase</keyword>
<dbReference type="GO" id="GO:0016787">
    <property type="term" value="F:hydrolase activity"/>
    <property type="evidence" value="ECO:0007669"/>
    <property type="project" value="UniProtKB-KW"/>
</dbReference>
<keyword evidence="5 7" id="KW-0694">RNA-binding</keyword>
<evidence type="ECO:0000256" key="5">
    <source>
        <dbReference type="ARBA" id="ARBA00022884"/>
    </source>
</evidence>
<name>A0A1X2H8Q7_SYNRA</name>
<comment type="function">
    <text evidence="7">RNA helicase.</text>
</comment>
<organism evidence="10 11">
    <name type="scientific">Syncephalastrum racemosum</name>
    <name type="common">Filamentous fungus</name>
    <dbReference type="NCBI Taxonomy" id="13706"/>
    <lineage>
        <taxon>Eukaryota</taxon>
        <taxon>Fungi</taxon>
        <taxon>Fungi incertae sedis</taxon>
        <taxon>Mucoromycota</taxon>
        <taxon>Mucoromycotina</taxon>
        <taxon>Mucoromycetes</taxon>
        <taxon>Mucorales</taxon>
        <taxon>Syncephalastraceae</taxon>
        <taxon>Syncephalastrum</taxon>
    </lineage>
</organism>
<proteinExistence type="inferred from homology"/>
<dbReference type="Proteomes" id="UP000242180">
    <property type="component" value="Unassembled WGS sequence"/>
</dbReference>
<dbReference type="InterPro" id="IPR027417">
    <property type="entry name" value="P-loop_NTPase"/>
</dbReference>
<evidence type="ECO:0000256" key="4">
    <source>
        <dbReference type="ARBA" id="ARBA00022840"/>
    </source>
</evidence>
<comment type="caution">
    <text evidence="10">The sequence shown here is derived from an EMBL/GenBank/DDBJ whole genome shotgun (WGS) entry which is preliminary data.</text>
</comment>
<dbReference type="InterPro" id="IPR014001">
    <property type="entry name" value="Helicase_ATP-bd"/>
</dbReference>
<dbReference type="GO" id="GO:0003723">
    <property type="term" value="F:RNA binding"/>
    <property type="evidence" value="ECO:0007669"/>
    <property type="project" value="UniProtKB-UniRule"/>
</dbReference>
<evidence type="ECO:0000256" key="3">
    <source>
        <dbReference type="ARBA" id="ARBA00022806"/>
    </source>
</evidence>
<dbReference type="PROSITE" id="PS51194">
    <property type="entry name" value="HELICASE_CTER"/>
    <property type="match status" value="1"/>
</dbReference>
<sequence length="494" mass="55381">MGIPDWLLNPTTVAPTHTGDLDTCGLGERLIARCKHFGLTHLFAVQTAVIPTFLKRQALYDTRRQPGDLCVSAPTGSGKTLAYVLPIIDILSRSTVRRLRALVVLPTRDLVLQVRETFEQFAKGSDLQIGIACGQQQFAKEQQLLVPSDISSLAGGASRVDVLIATPGRLIDHLKMTPNFSLQHLRFLVIDEADRLMSESYFDWLNHILTATRPHPNDQAEPIHYKKGAFGVLESDPIAPSFLRSYHGLPRTDLDLPKAPSIQKLLFSATLTKDPAKIAGLYLNDPKYIAIQHPTDNDAPMYTTPEGLKEYMIVSPSALKPLMLIYLLHHMQVKSALCFTDSTDSANRLQRLIAAYEARHQCEHPIVVAEYSSELSTNDRRTLLQKFSRGDIHLLVCSDLIGRGIDLDNVQYVFSYDVPWYMDKYIHRVGRTARAGKQGTAYSIVETKQLSAFRDMLRKGGHLDRVQLVRITKKKLDDHTATYEDALATLKDEK</sequence>
<dbReference type="GO" id="GO:0005524">
    <property type="term" value="F:ATP binding"/>
    <property type="evidence" value="ECO:0007669"/>
    <property type="project" value="UniProtKB-UniRule"/>
</dbReference>
<dbReference type="SMART" id="SM00490">
    <property type="entry name" value="HELICc"/>
    <property type="match status" value="1"/>
</dbReference>
<evidence type="ECO:0000313" key="10">
    <source>
        <dbReference type="EMBL" id="ORY94933.1"/>
    </source>
</evidence>
<dbReference type="SUPFAM" id="SSF52540">
    <property type="entry name" value="P-loop containing nucleoside triphosphate hydrolases"/>
    <property type="match status" value="1"/>
</dbReference>
<dbReference type="Pfam" id="PF00270">
    <property type="entry name" value="DEAD"/>
    <property type="match status" value="1"/>
</dbReference>
<evidence type="ECO:0000259" key="9">
    <source>
        <dbReference type="PROSITE" id="PS51194"/>
    </source>
</evidence>
<evidence type="ECO:0000256" key="2">
    <source>
        <dbReference type="ARBA" id="ARBA00022801"/>
    </source>
</evidence>
<dbReference type="SMART" id="SM00487">
    <property type="entry name" value="DEXDc"/>
    <property type="match status" value="1"/>
</dbReference>
<protein>
    <recommendedName>
        <fullName evidence="7">ATP-dependent RNA helicase</fullName>
        <ecNumber evidence="7">3.6.4.13</ecNumber>
    </recommendedName>
</protein>
<dbReference type="STRING" id="13706.A0A1X2H8Q7"/>
<evidence type="ECO:0000256" key="7">
    <source>
        <dbReference type="RuleBase" id="RU365068"/>
    </source>
</evidence>
<keyword evidence="1 6" id="KW-0547">Nucleotide-binding</keyword>
<comment type="similarity">
    <text evidence="6">Belongs to the DEAD box helicase family.</text>
</comment>
<dbReference type="EMBL" id="MCGN01000007">
    <property type="protein sequence ID" value="ORY94933.1"/>
    <property type="molecule type" value="Genomic_DNA"/>
</dbReference>
<evidence type="ECO:0000313" key="11">
    <source>
        <dbReference type="Proteomes" id="UP000242180"/>
    </source>
</evidence>
<dbReference type="InterPro" id="IPR000629">
    <property type="entry name" value="RNA-helicase_DEAD-box_CS"/>
</dbReference>
<keyword evidence="4 6" id="KW-0067">ATP-binding</keyword>
<dbReference type="Pfam" id="PF00271">
    <property type="entry name" value="Helicase_C"/>
    <property type="match status" value="1"/>
</dbReference>
<dbReference type="OrthoDB" id="3370at2759"/>
<feature type="domain" description="Helicase C-terminal" evidence="9">
    <location>
        <begin position="323"/>
        <end position="477"/>
    </location>
</feature>
<dbReference type="InterPro" id="IPR011545">
    <property type="entry name" value="DEAD/DEAH_box_helicase_dom"/>
</dbReference>
<evidence type="ECO:0000256" key="1">
    <source>
        <dbReference type="ARBA" id="ARBA00022741"/>
    </source>
</evidence>
<dbReference type="GO" id="GO:0003724">
    <property type="term" value="F:RNA helicase activity"/>
    <property type="evidence" value="ECO:0007669"/>
    <property type="project" value="UniProtKB-EC"/>
</dbReference>
<dbReference type="FunCoup" id="A0A1X2H8Q7">
    <property type="interactions" value="805"/>
</dbReference>
<dbReference type="AlphaFoldDB" id="A0A1X2H8Q7"/>
<dbReference type="PANTHER" id="PTHR24031">
    <property type="entry name" value="RNA HELICASE"/>
    <property type="match status" value="1"/>
</dbReference>
<dbReference type="PROSITE" id="PS00039">
    <property type="entry name" value="DEAD_ATP_HELICASE"/>
    <property type="match status" value="1"/>
</dbReference>
<reference evidence="10 11" key="1">
    <citation type="submission" date="2016-07" db="EMBL/GenBank/DDBJ databases">
        <title>Pervasive Adenine N6-methylation of Active Genes in Fungi.</title>
        <authorList>
            <consortium name="DOE Joint Genome Institute"/>
            <person name="Mondo S.J."/>
            <person name="Dannebaum R.O."/>
            <person name="Kuo R.C."/>
            <person name="Labutti K."/>
            <person name="Haridas S."/>
            <person name="Kuo A."/>
            <person name="Salamov A."/>
            <person name="Ahrendt S.R."/>
            <person name="Lipzen A."/>
            <person name="Sullivan W."/>
            <person name="Andreopoulos W.B."/>
            <person name="Clum A."/>
            <person name="Lindquist E."/>
            <person name="Daum C."/>
            <person name="Ramamoorthy G.K."/>
            <person name="Gryganskyi A."/>
            <person name="Culley D."/>
            <person name="Magnuson J.K."/>
            <person name="James T.Y."/>
            <person name="O'Malley M.A."/>
            <person name="Stajich J.E."/>
            <person name="Spatafora J.W."/>
            <person name="Visel A."/>
            <person name="Grigoriev I.V."/>
        </authorList>
    </citation>
    <scope>NUCLEOTIDE SEQUENCE [LARGE SCALE GENOMIC DNA]</scope>
    <source>
        <strain evidence="10 11">NRRL 2496</strain>
    </source>
</reference>
<dbReference type="InterPro" id="IPR001650">
    <property type="entry name" value="Helicase_C-like"/>
</dbReference>
<evidence type="ECO:0000256" key="6">
    <source>
        <dbReference type="RuleBase" id="RU000492"/>
    </source>
</evidence>
<evidence type="ECO:0000259" key="8">
    <source>
        <dbReference type="PROSITE" id="PS51192"/>
    </source>
</evidence>
<keyword evidence="2 6" id="KW-0378">Hydrolase</keyword>
<dbReference type="CDD" id="cd17956">
    <property type="entry name" value="DEADc_DDX51"/>
    <property type="match status" value="1"/>
</dbReference>
<comment type="domain">
    <text evidence="7">The Q motif is unique to and characteristic of the DEAD box family of RNA helicases and controls ATP binding and hydrolysis.</text>
</comment>